<reference evidence="2 3" key="1">
    <citation type="journal article" date="2020" name="Microorganisms">
        <title>Osmotic Adaptation and Compatible Solute Biosynthesis of Phototrophic Bacteria as Revealed from Genome Analyses.</title>
        <authorList>
            <person name="Imhoff J.F."/>
            <person name="Rahn T."/>
            <person name="Kunzel S."/>
            <person name="Keller A."/>
            <person name="Neulinger S.C."/>
        </authorList>
    </citation>
    <scope>NUCLEOTIDE SEQUENCE [LARGE SCALE GENOMIC DNA]</scope>
    <source>
        <strain evidence="2 3">DSM 9895</strain>
    </source>
</reference>
<evidence type="ECO:0000313" key="3">
    <source>
        <dbReference type="Proteomes" id="UP001296873"/>
    </source>
</evidence>
<organism evidence="2 3">
    <name type="scientific">Rhodovibrio sodomensis</name>
    <dbReference type="NCBI Taxonomy" id="1088"/>
    <lineage>
        <taxon>Bacteria</taxon>
        <taxon>Pseudomonadati</taxon>
        <taxon>Pseudomonadota</taxon>
        <taxon>Alphaproteobacteria</taxon>
        <taxon>Rhodospirillales</taxon>
        <taxon>Rhodovibrionaceae</taxon>
        <taxon>Rhodovibrio</taxon>
    </lineage>
</organism>
<feature type="domain" description="DUF4031" evidence="1">
    <location>
        <begin position="3"/>
        <end position="80"/>
    </location>
</feature>
<evidence type="ECO:0000259" key="1">
    <source>
        <dbReference type="Pfam" id="PF13223"/>
    </source>
</evidence>
<evidence type="ECO:0000313" key="2">
    <source>
        <dbReference type="EMBL" id="MBK1666540.1"/>
    </source>
</evidence>
<dbReference type="EMBL" id="NRRL01000001">
    <property type="protein sequence ID" value="MBK1666540.1"/>
    <property type="molecule type" value="Genomic_DNA"/>
</dbReference>
<sequence length="102" mass="11764">MAVYVDRWRQPYRGMLMCHMLADSIDELHAMADRLGLKRAWFQNKPGQVPHYDVCWSNRQKAVKLGAVEVGMRDTACLVRRWRVARQSGERAIAPPDPRPSS</sequence>
<protein>
    <recommendedName>
        <fullName evidence="1">DUF4031 domain-containing protein</fullName>
    </recommendedName>
</protein>
<accession>A0ABS1D876</accession>
<comment type="caution">
    <text evidence="2">The sequence shown here is derived from an EMBL/GenBank/DDBJ whole genome shotgun (WGS) entry which is preliminary data.</text>
</comment>
<gene>
    <name evidence="2" type="ORF">CKO28_00600</name>
</gene>
<dbReference type="RefSeq" id="WP_200338590.1">
    <property type="nucleotide sequence ID" value="NZ_NRRL01000001.1"/>
</dbReference>
<proteinExistence type="predicted"/>
<dbReference type="Pfam" id="PF13223">
    <property type="entry name" value="DUF4031"/>
    <property type="match status" value="1"/>
</dbReference>
<keyword evidence="3" id="KW-1185">Reference proteome</keyword>
<dbReference type="Proteomes" id="UP001296873">
    <property type="component" value="Unassembled WGS sequence"/>
</dbReference>
<name>A0ABS1D876_9PROT</name>
<dbReference type="InterPro" id="IPR025109">
    <property type="entry name" value="DUF4031"/>
</dbReference>